<comment type="function">
    <text evidence="8">May play the central regulatory role in sporulation. It may be an element of the effector pathway responsible for the activation of sporulation genes in response to nutritional stress. Spo0A may act in concert with spo0H (a sigma factor) to control the expression of some genes that are critical to the sporulation process.</text>
</comment>
<organism evidence="11 12">
    <name type="scientific">Candidatus Fusicatenibacter intestinigallinarum</name>
    <dbReference type="NCBI Taxonomy" id="2838598"/>
    <lineage>
        <taxon>Bacteria</taxon>
        <taxon>Bacillati</taxon>
        <taxon>Bacillota</taxon>
        <taxon>Clostridia</taxon>
        <taxon>Lachnospirales</taxon>
        <taxon>Lachnospiraceae</taxon>
        <taxon>Fusicatenibacter</taxon>
    </lineage>
</organism>
<evidence type="ECO:0000256" key="5">
    <source>
        <dbReference type="ARBA" id="ARBA00023125"/>
    </source>
</evidence>
<dbReference type="Proteomes" id="UP000823849">
    <property type="component" value="Unassembled WGS sequence"/>
</dbReference>
<evidence type="ECO:0000313" key="12">
    <source>
        <dbReference type="Proteomes" id="UP000823849"/>
    </source>
</evidence>
<dbReference type="InterPro" id="IPR011006">
    <property type="entry name" value="CheY-like_superfamily"/>
</dbReference>
<comment type="subcellular location">
    <subcellularLocation>
        <location evidence="1">Cytoplasm</location>
    </subcellularLocation>
</comment>
<evidence type="ECO:0000256" key="8">
    <source>
        <dbReference type="ARBA" id="ARBA00024867"/>
    </source>
</evidence>
<feature type="domain" description="Response regulatory" evidence="10">
    <location>
        <begin position="3"/>
        <end position="117"/>
    </location>
</feature>
<keyword evidence="7" id="KW-0804">Transcription</keyword>
<dbReference type="SMART" id="SM00448">
    <property type="entry name" value="REC"/>
    <property type="match status" value="1"/>
</dbReference>
<dbReference type="InterPro" id="IPR039420">
    <property type="entry name" value="WalR-like"/>
</dbReference>
<keyword evidence="9" id="KW-0597">Phosphoprotein</keyword>
<evidence type="ECO:0000256" key="1">
    <source>
        <dbReference type="ARBA" id="ARBA00004496"/>
    </source>
</evidence>
<evidence type="ECO:0000313" key="11">
    <source>
        <dbReference type="EMBL" id="HJC15329.1"/>
    </source>
</evidence>
<dbReference type="GO" id="GO:0006355">
    <property type="term" value="P:regulation of DNA-templated transcription"/>
    <property type="evidence" value="ECO:0007669"/>
    <property type="project" value="TreeGrafter"/>
</dbReference>
<dbReference type="GO" id="GO:0000976">
    <property type="term" value="F:transcription cis-regulatory region binding"/>
    <property type="evidence" value="ECO:0007669"/>
    <property type="project" value="TreeGrafter"/>
</dbReference>
<dbReference type="AlphaFoldDB" id="A0A9D2SN41"/>
<evidence type="ECO:0000256" key="3">
    <source>
        <dbReference type="ARBA" id="ARBA00022490"/>
    </source>
</evidence>
<evidence type="ECO:0000256" key="7">
    <source>
        <dbReference type="ARBA" id="ARBA00023163"/>
    </source>
</evidence>
<reference evidence="11" key="2">
    <citation type="submission" date="2021-04" db="EMBL/GenBank/DDBJ databases">
        <authorList>
            <person name="Gilroy R."/>
        </authorList>
    </citation>
    <scope>NUCLEOTIDE SEQUENCE</scope>
    <source>
        <strain evidence="11">CHK185-5351</strain>
    </source>
</reference>
<proteinExistence type="predicted"/>
<dbReference type="Gene3D" id="3.40.50.2300">
    <property type="match status" value="1"/>
</dbReference>
<keyword evidence="5" id="KW-0238">DNA-binding</keyword>
<comment type="caution">
    <text evidence="11">The sequence shown here is derived from an EMBL/GenBank/DDBJ whole genome shotgun (WGS) entry which is preliminary data.</text>
</comment>
<dbReference type="GO" id="GO:0032993">
    <property type="term" value="C:protein-DNA complex"/>
    <property type="evidence" value="ECO:0007669"/>
    <property type="project" value="TreeGrafter"/>
</dbReference>
<reference evidence="11" key="1">
    <citation type="journal article" date="2021" name="PeerJ">
        <title>Extensive microbial diversity within the chicken gut microbiome revealed by metagenomics and culture.</title>
        <authorList>
            <person name="Gilroy R."/>
            <person name="Ravi A."/>
            <person name="Getino M."/>
            <person name="Pursley I."/>
            <person name="Horton D.L."/>
            <person name="Alikhan N.F."/>
            <person name="Baker D."/>
            <person name="Gharbi K."/>
            <person name="Hall N."/>
            <person name="Watson M."/>
            <person name="Adriaenssens E.M."/>
            <person name="Foster-Nyarko E."/>
            <person name="Jarju S."/>
            <person name="Secka A."/>
            <person name="Antonio M."/>
            <person name="Oren A."/>
            <person name="Chaudhuri R.R."/>
            <person name="La Ragione R."/>
            <person name="Hildebrand F."/>
            <person name="Pallen M.J."/>
        </authorList>
    </citation>
    <scope>NUCLEOTIDE SEQUENCE</scope>
    <source>
        <strain evidence="11">CHK185-5351</strain>
    </source>
</reference>
<evidence type="ECO:0000256" key="4">
    <source>
        <dbReference type="ARBA" id="ARBA00023015"/>
    </source>
</evidence>
<keyword evidence="3" id="KW-0963">Cytoplasm</keyword>
<feature type="modified residue" description="4-aspartylphosphate" evidence="9">
    <location>
        <position position="52"/>
    </location>
</feature>
<evidence type="ECO:0000256" key="2">
    <source>
        <dbReference type="ARBA" id="ARBA00018672"/>
    </source>
</evidence>
<sequence length="265" mass="29977">MIHILVVDDNAALNQSICAYLNDSGYEAKGCLSAESAYDAMYNSLYEVIISDIMMPGTDGFEFAETVRGLNKTIPILFMSARDDIPSKQRGFDIGIDDYMVKPFDMSELLMRVRALLRRANMEENRKLQVGNRSGPADCAADCTGTPRQCGFRPQRFRRISGETALPFLKKTVVLRTKAPHPGWDAALVSPYDQYKVMFVNIAYFFSSYSAGPSPSFQSWIFWRRSPFRFQMKVKQQKLIRAPSSGNATLHTWIPVRVEAAWLTP</sequence>
<dbReference type="PROSITE" id="PS50110">
    <property type="entry name" value="RESPONSE_REGULATORY"/>
    <property type="match status" value="1"/>
</dbReference>
<dbReference type="PANTHER" id="PTHR48111">
    <property type="entry name" value="REGULATOR OF RPOS"/>
    <property type="match status" value="1"/>
</dbReference>
<dbReference type="Pfam" id="PF00072">
    <property type="entry name" value="Response_reg"/>
    <property type="match status" value="1"/>
</dbReference>
<evidence type="ECO:0000256" key="6">
    <source>
        <dbReference type="ARBA" id="ARBA00023159"/>
    </source>
</evidence>
<dbReference type="PANTHER" id="PTHR48111:SF49">
    <property type="entry name" value="HEME RESPONSE REGULATOR HSSR"/>
    <property type="match status" value="1"/>
</dbReference>
<keyword evidence="4" id="KW-0805">Transcription regulation</keyword>
<accession>A0A9D2SN41</accession>
<dbReference type="InterPro" id="IPR001789">
    <property type="entry name" value="Sig_transdc_resp-reg_receiver"/>
</dbReference>
<keyword evidence="6" id="KW-0010">Activator</keyword>
<protein>
    <recommendedName>
        <fullName evidence="2">Stage 0 sporulation protein A homolog</fullName>
    </recommendedName>
</protein>
<dbReference type="EMBL" id="DWWU01000022">
    <property type="protein sequence ID" value="HJC15329.1"/>
    <property type="molecule type" value="Genomic_DNA"/>
</dbReference>
<dbReference type="GO" id="GO:0005829">
    <property type="term" value="C:cytosol"/>
    <property type="evidence" value="ECO:0007669"/>
    <property type="project" value="TreeGrafter"/>
</dbReference>
<gene>
    <name evidence="11" type="ORF">H9705_05800</name>
</gene>
<evidence type="ECO:0000256" key="9">
    <source>
        <dbReference type="PROSITE-ProRule" id="PRU00169"/>
    </source>
</evidence>
<dbReference type="SUPFAM" id="SSF52172">
    <property type="entry name" value="CheY-like"/>
    <property type="match status" value="1"/>
</dbReference>
<name>A0A9D2SN41_9FIRM</name>
<evidence type="ECO:0000259" key="10">
    <source>
        <dbReference type="PROSITE" id="PS50110"/>
    </source>
</evidence>
<dbReference type="GO" id="GO:0000156">
    <property type="term" value="F:phosphorelay response regulator activity"/>
    <property type="evidence" value="ECO:0007669"/>
    <property type="project" value="TreeGrafter"/>
</dbReference>